<proteinExistence type="predicted"/>
<dbReference type="InterPro" id="IPR006311">
    <property type="entry name" value="TAT_signal"/>
</dbReference>
<organism evidence="2 3">
    <name type="scientific">Marinobacter zhejiangensis</name>
    <dbReference type="NCBI Taxonomy" id="488535"/>
    <lineage>
        <taxon>Bacteria</taxon>
        <taxon>Pseudomonadati</taxon>
        <taxon>Pseudomonadota</taxon>
        <taxon>Gammaproteobacteria</taxon>
        <taxon>Pseudomonadales</taxon>
        <taxon>Marinobacteraceae</taxon>
        <taxon>Marinobacter</taxon>
    </lineage>
</organism>
<evidence type="ECO:0000259" key="1">
    <source>
        <dbReference type="Pfam" id="PF01168"/>
    </source>
</evidence>
<protein>
    <submittedName>
        <fullName evidence="2">D-serine deaminase, pyridoxal phosphate-dependent</fullName>
    </submittedName>
</protein>
<dbReference type="InterPro" id="IPR001608">
    <property type="entry name" value="Ala_racemase_N"/>
</dbReference>
<dbReference type="EMBL" id="FOUE01000001">
    <property type="protein sequence ID" value="SFL95582.1"/>
    <property type="molecule type" value="Genomic_DNA"/>
</dbReference>
<dbReference type="AlphaFoldDB" id="A0A1I4LXA3"/>
<dbReference type="Gene3D" id="3.20.20.10">
    <property type="entry name" value="Alanine racemase"/>
    <property type="match status" value="1"/>
</dbReference>
<dbReference type="Proteomes" id="UP000198519">
    <property type="component" value="Unassembled WGS sequence"/>
</dbReference>
<evidence type="ECO:0000313" key="2">
    <source>
        <dbReference type="EMBL" id="SFL95582.1"/>
    </source>
</evidence>
<dbReference type="CDD" id="cd06814">
    <property type="entry name" value="PLPDE_III_DSD_D-TA_like_3"/>
    <property type="match status" value="1"/>
</dbReference>
<dbReference type="PANTHER" id="PTHR28004">
    <property type="entry name" value="ZGC:162816-RELATED"/>
    <property type="match status" value="1"/>
</dbReference>
<reference evidence="3" key="1">
    <citation type="submission" date="2016-10" db="EMBL/GenBank/DDBJ databases">
        <authorList>
            <person name="Varghese N."/>
            <person name="Submissions S."/>
        </authorList>
    </citation>
    <scope>NUCLEOTIDE SEQUENCE [LARGE SCALE GENOMIC DNA]</scope>
    <source>
        <strain evidence="3">CGMCC 1.7061</strain>
    </source>
</reference>
<gene>
    <name evidence="2" type="ORF">SAMN04487963_0720</name>
</gene>
<dbReference type="PROSITE" id="PS51318">
    <property type="entry name" value="TAT"/>
    <property type="match status" value="1"/>
</dbReference>
<dbReference type="RefSeq" id="WP_092020501.1">
    <property type="nucleotide sequence ID" value="NZ_FOUE01000001.1"/>
</dbReference>
<sequence>MSQSDAFSRSRRRLLLGGSALALAGGAGWLRPARANGQHSAYFQGLNETLRHQDRYQPLLVIDRQRLLTNIDTLSQQLAGQYHYRIVAKSLPSIPLLKLVMARANTRRLMVFHQPFLNQVATDIPEADVLMGKPMPVQAARRFYREQSRVEGHPGFDPARQLQWLVDTPQRLAQYDQLARELDQSLQINIEIDIGLHRGGVQALAELDQMLRRIEQSPRLQFSGFMGYEPHIVKAPGANDWLRDQAMARYQAFVDQAEQTLGRSIRDLTLNTGGSTTYPLYRDLQDHIAPNEIAAGSVLVKPTDFDLPTLSHHEPAAFIATPVLKVLDRTEIPGAPGLGRVMGWWNPNREKAIFIYGGYWKAHPESPSGLTTNPVYGRSTNQEMLNAGANFALVPDDWVFLRPTQSEQVFLEFNGIEAYDSARHQLAGHWPVLRQHSV</sequence>
<dbReference type="InterPro" id="IPR029066">
    <property type="entry name" value="PLP-binding_barrel"/>
</dbReference>
<dbReference type="InterPro" id="IPR051466">
    <property type="entry name" value="D-amino_acid_metab_enzyme"/>
</dbReference>
<dbReference type="OrthoDB" id="339576at2"/>
<dbReference type="GO" id="GO:0036088">
    <property type="term" value="P:D-serine catabolic process"/>
    <property type="evidence" value="ECO:0007669"/>
    <property type="project" value="TreeGrafter"/>
</dbReference>
<name>A0A1I4LXA3_9GAMM</name>
<feature type="domain" description="Alanine racemase N-terminal" evidence="1">
    <location>
        <begin position="62"/>
        <end position="281"/>
    </location>
</feature>
<dbReference type="STRING" id="488535.SAMN04487963_0720"/>
<dbReference type="GO" id="GO:0008721">
    <property type="term" value="F:D-serine ammonia-lyase activity"/>
    <property type="evidence" value="ECO:0007669"/>
    <property type="project" value="TreeGrafter"/>
</dbReference>
<keyword evidence="3" id="KW-1185">Reference proteome</keyword>
<dbReference type="PANTHER" id="PTHR28004:SF2">
    <property type="entry name" value="D-SERINE DEHYDRATASE"/>
    <property type="match status" value="1"/>
</dbReference>
<dbReference type="Pfam" id="PF01168">
    <property type="entry name" value="Ala_racemase_N"/>
    <property type="match status" value="1"/>
</dbReference>
<dbReference type="SUPFAM" id="SSF51419">
    <property type="entry name" value="PLP-binding barrel"/>
    <property type="match status" value="1"/>
</dbReference>
<evidence type="ECO:0000313" key="3">
    <source>
        <dbReference type="Proteomes" id="UP000198519"/>
    </source>
</evidence>
<accession>A0A1I4LXA3</accession>